<dbReference type="InterPro" id="IPR024607">
    <property type="entry name" value="Sulfatase_CS"/>
</dbReference>
<dbReference type="EMBL" id="SJPN01000003">
    <property type="protein sequence ID" value="TWU04324.1"/>
    <property type="molecule type" value="Genomic_DNA"/>
</dbReference>
<dbReference type="CDD" id="cd16144">
    <property type="entry name" value="ARS_like"/>
    <property type="match status" value="1"/>
</dbReference>
<evidence type="ECO:0000256" key="5">
    <source>
        <dbReference type="ARBA" id="ARBA00022801"/>
    </source>
</evidence>
<keyword evidence="9" id="KW-1185">Reference proteome</keyword>
<evidence type="ECO:0000256" key="1">
    <source>
        <dbReference type="ARBA" id="ARBA00001913"/>
    </source>
</evidence>
<gene>
    <name evidence="8" type="primary">atsA_25</name>
    <name evidence="8" type="ORF">Pla52n_23640</name>
</gene>
<dbReference type="Gene3D" id="3.30.1120.10">
    <property type="match status" value="1"/>
</dbReference>
<keyword evidence="4" id="KW-0732">Signal</keyword>
<dbReference type="PANTHER" id="PTHR42693">
    <property type="entry name" value="ARYLSULFATASE FAMILY MEMBER"/>
    <property type="match status" value="1"/>
</dbReference>
<dbReference type="PANTHER" id="PTHR42693:SF42">
    <property type="entry name" value="ARYLSULFATASE G"/>
    <property type="match status" value="1"/>
</dbReference>
<protein>
    <submittedName>
        <fullName evidence="8">Arylsulfatase</fullName>
        <ecNumber evidence="8">3.1.6.1</ecNumber>
    </submittedName>
</protein>
<dbReference type="SUPFAM" id="SSF53649">
    <property type="entry name" value="Alkaline phosphatase-like"/>
    <property type="match status" value="1"/>
</dbReference>
<dbReference type="Pfam" id="PF00884">
    <property type="entry name" value="Sulfatase"/>
    <property type="match status" value="1"/>
</dbReference>
<dbReference type="EC" id="3.1.6.1" evidence="8"/>
<reference evidence="8 9" key="1">
    <citation type="submission" date="2019-02" db="EMBL/GenBank/DDBJ databases">
        <title>Deep-cultivation of Planctomycetes and their phenomic and genomic characterization uncovers novel biology.</title>
        <authorList>
            <person name="Wiegand S."/>
            <person name="Jogler M."/>
            <person name="Boedeker C."/>
            <person name="Pinto D."/>
            <person name="Vollmers J."/>
            <person name="Rivas-Marin E."/>
            <person name="Kohn T."/>
            <person name="Peeters S.H."/>
            <person name="Heuer A."/>
            <person name="Rast P."/>
            <person name="Oberbeckmann S."/>
            <person name="Bunk B."/>
            <person name="Jeske O."/>
            <person name="Meyerdierks A."/>
            <person name="Storesund J.E."/>
            <person name="Kallscheuer N."/>
            <person name="Luecker S."/>
            <person name="Lage O.M."/>
            <person name="Pohl T."/>
            <person name="Merkel B.J."/>
            <person name="Hornburger P."/>
            <person name="Mueller R.-W."/>
            <person name="Bruemmer F."/>
            <person name="Labrenz M."/>
            <person name="Spormann A.M."/>
            <person name="Op Den Camp H."/>
            <person name="Overmann J."/>
            <person name="Amann R."/>
            <person name="Jetten M.S.M."/>
            <person name="Mascher T."/>
            <person name="Medema M.H."/>
            <person name="Devos D.P."/>
            <person name="Kaster A.-K."/>
            <person name="Ovreas L."/>
            <person name="Rohde M."/>
            <person name="Galperin M.Y."/>
            <person name="Jogler C."/>
        </authorList>
    </citation>
    <scope>NUCLEOTIDE SEQUENCE [LARGE SCALE GENOMIC DNA]</scope>
    <source>
        <strain evidence="8 9">Pla52n</strain>
    </source>
</reference>
<keyword evidence="5 8" id="KW-0378">Hydrolase</keyword>
<evidence type="ECO:0000256" key="3">
    <source>
        <dbReference type="ARBA" id="ARBA00022723"/>
    </source>
</evidence>
<evidence type="ECO:0000256" key="2">
    <source>
        <dbReference type="ARBA" id="ARBA00008779"/>
    </source>
</evidence>
<evidence type="ECO:0000313" key="8">
    <source>
        <dbReference type="EMBL" id="TWU04324.1"/>
    </source>
</evidence>
<keyword evidence="6" id="KW-0106">Calcium</keyword>
<comment type="caution">
    <text evidence="8">The sequence shown here is derived from an EMBL/GenBank/DDBJ whole genome shotgun (WGS) entry which is preliminary data.</text>
</comment>
<dbReference type="AlphaFoldDB" id="A0A5C6B1Q6"/>
<evidence type="ECO:0000259" key="7">
    <source>
        <dbReference type="Pfam" id="PF00884"/>
    </source>
</evidence>
<accession>A0A5C6B1Q6</accession>
<dbReference type="InterPro" id="IPR017850">
    <property type="entry name" value="Alkaline_phosphatase_core_sf"/>
</dbReference>
<feature type="domain" description="Sulfatase N-terminal" evidence="7">
    <location>
        <begin position="87"/>
        <end position="407"/>
    </location>
</feature>
<evidence type="ECO:0000256" key="6">
    <source>
        <dbReference type="ARBA" id="ARBA00022837"/>
    </source>
</evidence>
<dbReference type="Gene3D" id="3.40.720.10">
    <property type="entry name" value="Alkaline Phosphatase, subunit A"/>
    <property type="match status" value="1"/>
</dbReference>
<evidence type="ECO:0000313" key="9">
    <source>
        <dbReference type="Proteomes" id="UP000320176"/>
    </source>
</evidence>
<name>A0A5C6B1Q6_9BACT</name>
<dbReference type="GO" id="GO:0046872">
    <property type="term" value="F:metal ion binding"/>
    <property type="evidence" value="ECO:0007669"/>
    <property type="project" value="UniProtKB-KW"/>
</dbReference>
<keyword evidence="3" id="KW-0479">Metal-binding</keyword>
<dbReference type="InterPro" id="IPR000917">
    <property type="entry name" value="Sulfatase_N"/>
</dbReference>
<dbReference type="GO" id="GO:0004065">
    <property type="term" value="F:arylsulfatase activity"/>
    <property type="evidence" value="ECO:0007669"/>
    <property type="project" value="UniProtKB-EC"/>
</dbReference>
<proteinExistence type="inferred from homology"/>
<sequence>MVFVFDSESRTTVARLSKSSACPARRCASPLKVTMSQFLATALAGCHRLFLSQSRHRTLGWSFAAIAILLAQVMHSSVANADSESRPNVVLFLADDLGWTGLRCFGSDLYETPNLDALADSGIKFTNAYSACTVCSPTRASLMTGMYPARLHLTDFIAGQNRPFAKLKIPEWTKRLEPRYVTIAEALRSAGYKTGHIGKWHLEGRGKDGQGTDPMSQGFDFTVSRPPGTKGYLLKPGTTSQAGTNYLTDWLTDHACEFINESKDDPFFLYFAYNVPHTPIQGRQDLVEYFQQKVDPDAVHTNPTYAAMVASLDQSVGRVLKTLDEKKLTDNTLVIFVSDNGGLTQRYGKHDGFTENKPLRRGKGSAYEGGVRVPAIIKWPGVTPAGTVCEQPIMTIDVYPTLLSATGTTGDAEHNRNIDGKNIVSLLRAPDSRLQRSLFWHYPHYHAGGDGPYSAIRDGRYRLIEFHEDGGTELYDLETDLGEQTDLTAELPEKSAELFGKLRQWRTNVDAQMPTANPQYNPAKATTVKN</sequence>
<organism evidence="8 9">
    <name type="scientific">Stieleria varia</name>
    <dbReference type="NCBI Taxonomy" id="2528005"/>
    <lineage>
        <taxon>Bacteria</taxon>
        <taxon>Pseudomonadati</taxon>
        <taxon>Planctomycetota</taxon>
        <taxon>Planctomycetia</taxon>
        <taxon>Pirellulales</taxon>
        <taxon>Pirellulaceae</taxon>
        <taxon>Stieleria</taxon>
    </lineage>
</organism>
<dbReference type="Proteomes" id="UP000320176">
    <property type="component" value="Unassembled WGS sequence"/>
</dbReference>
<comment type="cofactor">
    <cofactor evidence="1">
        <name>Ca(2+)</name>
        <dbReference type="ChEBI" id="CHEBI:29108"/>
    </cofactor>
</comment>
<dbReference type="InterPro" id="IPR050738">
    <property type="entry name" value="Sulfatase"/>
</dbReference>
<evidence type="ECO:0000256" key="4">
    <source>
        <dbReference type="ARBA" id="ARBA00022729"/>
    </source>
</evidence>
<dbReference type="PROSITE" id="PS00149">
    <property type="entry name" value="SULFATASE_2"/>
    <property type="match status" value="1"/>
</dbReference>
<comment type="similarity">
    <text evidence="2">Belongs to the sulfatase family.</text>
</comment>